<keyword evidence="1" id="KW-0472">Membrane</keyword>
<dbReference type="EMBL" id="CP024965">
    <property type="protein sequence ID" value="ATZ18591.1"/>
    <property type="molecule type" value="Genomic_DNA"/>
</dbReference>
<evidence type="ECO:0000313" key="3">
    <source>
        <dbReference type="Proteomes" id="UP000232230"/>
    </source>
</evidence>
<protein>
    <submittedName>
        <fullName evidence="2">Uncharacterized protein</fullName>
    </submittedName>
</protein>
<name>A0A2K8P0R0_9MOLU</name>
<feature type="transmembrane region" description="Helical" evidence="1">
    <location>
        <begin position="26"/>
        <end position="48"/>
    </location>
</feature>
<proteinExistence type="predicted"/>
<gene>
    <name evidence="2" type="ORF">ESOMN_v1c02070</name>
</gene>
<accession>A0A2K8P0R0</accession>
<reference evidence="2 3" key="1">
    <citation type="submission" date="2017-11" db="EMBL/GenBank/DDBJ databases">
        <title>Genome sequence of Entomoplasma somnilux PYAN-1 (ATCC 49194).</title>
        <authorList>
            <person name="Lo W.-S."/>
            <person name="Gasparich G.E."/>
            <person name="Kuo C.-H."/>
        </authorList>
    </citation>
    <scope>NUCLEOTIDE SEQUENCE [LARGE SCALE GENOMIC DNA]</scope>
    <source>
        <strain evidence="2 3">PYAN-1</strain>
    </source>
</reference>
<keyword evidence="1" id="KW-1133">Transmembrane helix</keyword>
<dbReference type="AlphaFoldDB" id="A0A2K8P0R0"/>
<dbReference type="RefSeq" id="WP_024863723.1">
    <property type="nucleotide sequence ID" value="NZ_CP024965.1"/>
</dbReference>
<dbReference type="Proteomes" id="UP000232230">
    <property type="component" value="Chromosome"/>
</dbReference>
<feature type="transmembrane region" description="Helical" evidence="1">
    <location>
        <begin position="292"/>
        <end position="315"/>
    </location>
</feature>
<sequence>MKSKLKNFNISLTPTYLKNLSRRTKIIITSIAMSTPIVLGAALTLPGMGIESLKFISSVDDFIEKNIPKGKYVLKTSGTFSKTVIDGLKSSYLADVMSATNWSASEGTADKRRIYEAYTNLWFETRWGKVIEDQKSIDLYDVSKDLIEFDRAFAGIYHDFGYVNPGLTWIFQPGTLGRLFNPNLKKTEWYTNVVTKQTTIDQNTYNNSVISTGPGLTGVNVQNSIGANIVNNKVWFLNIQRENIKLLMEMNLGGLTGIFEKAPKDMNDIPPLAKVSDLYQPNFVRGIRTTQVGISFLFIIGPLSLIAGGVGIHLIKKNNPKKGDN</sequence>
<organism evidence="2 3">
    <name type="scientific">Williamsoniiplasma somnilux</name>
    <dbReference type="NCBI Taxonomy" id="215578"/>
    <lineage>
        <taxon>Bacteria</taxon>
        <taxon>Bacillati</taxon>
        <taxon>Mycoplasmatota</taxon>
        <taxon>Mollicutes</taxon>
        <taxon>Entomoplasmatales</taxon>
        <taxon>Williamsoniiplasma</taxon>
    </lineage>
</organism>
<evidence type="ECO:0000313" key="2">
    <source>
        <dbReference type="EMBL" id="ATZ18591.1"/>
    </source>
</evidence>
<dbReference type="KEGG" id="esx:ESOMN_v1c02070"/>
<keyword evidence="1" id="KW-0812">Transmembrane</keyword>
<keyword evidence="3" id="KW-1185">Reference proteome</keyword>
<evidence type="ECO:0000256" key="1">
    <source>
        <dbReference type="SAM" id="Phobius"/>
    </source>
</evidence>